<proteinExistence type="predicted"/>
<keyword evidence="2" id="KW-0255">Endonuclease</keyword>
<dbReference type="InterPro" id="IPR012296">
    <property type="entry name" value="Nuclease_put_TT1808"/>
</dbReference>
<dbReference type="RefSeq" id="WP_202009588.1">
    <property type="nucleotide sequence ID" value="NZ_JAERRB010000003.1"/>
</dbReference>
<dbReference type="Proteomes" id="UP000613030">
    <property type="component" value="Unassembled WGS sequence"/>
</dbReference>
<protein>
    <submittedName>
        <fullName evidence="2">Uma2 family endonuclease</fullName>
    </submittedName>
</protein>
<accession>A0ABS1KR89</accession>
<organism evidence="2 3">
    <name type="scientific">Chryseolinea lacunae</name>
    <dbReference type="NCBI Taxonomy" id="2801331"/>
    <lineage>
        <taxon>Bacteria</taxon>
        <taxon>Pseudomonadati</taxon>
        <taxon>Bacteroidota</taxon>
        <taxon>Cytophagia</taxon>
        <taxon>Cytophagales</taxon>
        <taxon>Fulvivirgaceae</taxon>
        <taxon>Chryseolinea</taxon>
    </lineage>
</organism>
<dbReference type="PANTHER" id="PTHR34107">
    <property type="entry name" value="SLL0198 PROTEIN-RELATED"/>
    <property type="match status" value="1"/>
</dbReference>
<dbReference type="Pfam" id="PF05685">
    <property type="entry name" value="Uma2"/>
    <property type="match status" value="1"/>
</dbReference>
<dbReference type="InterPro" id="IPR008538">
    <property type="entry name" value="Uma2"/>
</dbReference>
<evidence type="ECO:0000313" key="2">
    <source>
        <dbReference type="EMBL" id="MBL0741941.1"/>
    </source>
</evidence>
<name>A0ABS1KR89_9BACT</name>
<feature type="domain" description="Putative restriction endonuclease" evidence="1">
    <location>
        <begin position="15"/>
        <end position="163"/>
    </location>
</feature>
<reference evidence="2 3" key="1">
    <citation type="submission" date="2021-01" db="EMBL/GenBank/DDBJ databases">
        <title>Chryseolinea sp. Jin1 Genome sequencing and assembly.</title>
        <authorList>
            <person name="Kim I."/>
        </authorList>
    </citation>
    <scope>NUCLEOTIDE SEQUENCE [LARGE SCALE GENOMIC DNA]</scope>
    <source>
        <strain evidence="2 3">Jin1</strain>
    </source>
</reference>
<dbReference type="Gene3D" id="3.90.1570.10">
    <property type="entry name" value="tt1808, chain A"/>
    <property type="match status" value="1"/>
</dbReference>
<dbReference type="SUPFAM" id="SSF52980">
    <property type="entry name" value="Restriction endonuclease-like"/>
    <property type="match status" value="1"/>
</dbReference>
<gene>
    <name evidence="2" type="ORF">JI741_11975</name>
</gene>
<dbReference type="CDD" id="cd06260">
    <property type="entry name" value="DUF820-like"/>
    <property type="match status" value="1"/>
</dbReference>
<dbReference type="PANTHER" id="PTHR34107:SF4">
    <property type="entry name" value="SLL1222 PROTEIN"/>
    <property type="match status" value="1"/>
</dbReference>
<keyword evidence="2" id="KW-0540">Nuclease</keyword>
<keyword evidence="3" id="KW-1185">Reference proteome</keyword>
<comment type="caution">
    <text evidence="2">The sequence shown here is derived from an EMBL/GenBank/DDBJ whole genome shotgun (WGS) entry which is preliminary data.</text>
</comment>
<keyword evidence="2" id="KW-0378">Hydrolase</keyword>
<dbReference type="InterPro" id="IPR011335">
    <property type="entry name" value="Restrct_endonuc-II-like"/>
</dbReference>
<evidence type="ECO:0000313" key="3">
    <source>
        <dbReference type="Proteomes" id="UP000613030"/>
    </source>
</evidence>
<evidence type="ECO:0000259" key="1">
    <source>
        <dbReference type="Pfam" id="PF05685"/>
    </source>
</evidence>
<dbReference type="EMBL" id="JAERRB010000003">
    <property type="protein sequence ID" value="MBL0741941.1"/>
    <property type="molecule type" value="Genomic_DNA"/>
</dbReference>
<dbReference type="GO" id="GO:0004519">
    <property type="term" value="F:endonuclease activity"/>
    <property type="evidence" value="ECO:0007669"/>
    <property type="project" value="UniProtKB-KW"/>
</dbReference>
<sequence length="176" mass="20172">MTSPLKHISNPREVFDNLPEGTLAELIDNVLFMSPSPIYGHQEVLLNLASELRDLFKQNGQGKVAIAPFDIHLDERNIVQPDVVIILDTNLSQLKEDEHFYGTPDFLIEILSPFNRSHDVVRKKKLYQQFGVKEYWIIDPKTRRAQGFSLQGATYVLVQDEPGRIKSPLLNTKIEF</sequence>